<sequence>MYRCDFFFRLLPFGQRDESQETNQDQARLNPKEMEGIAGVGSVVRVEQGEVSFSFLQENGLLPATLPTVVSKPEIPTIPTVVSKPEIPTIPTVVSKPEIPTIPTVVSKPETPEAPTIPPVISDINEPDLGLSLGIDPVVKTEAVGKRNRSATA</sequence>
<protein>
    <submittedName>
        <fullName evidence="1">Uncharacterized protein</fullName>
    </submittedName>
</protein>
<proteinExistence type="predicted"/>
<dbReference type="AlphaFoldDB" id="A0A1B7X0U2"/>
<gene>
    <name evidence="1" type="ORF">AN484_14630</name>
</gene>
<reference evidence="1 2" key="1">
    <citation type="submission" date="2015-09" db="EMBL/GenBank/DDBJ databases">
        <title>Aphanizomenon flos-aquae WA102.</title>
        <authorList>
            <person name="Driscoll C."/>
        </authorList>
    </citation>
    <scope>NUCLEOTIDE SEQUENCE [LARGE SCALE GENOMIC DNA]</scope>
    <source>
        <strain evidence="1">WA102</strain>
    </source>
</reference>
<comment type="caution">
    <text evidence="1">The sequence shown here is derived from an EMBL/GenBank/DDBJ whole genome shotgun (WGS) entry which is preliminary data.</text>
</comment>
<dbReference type="Proteomes" id="UP000092093">
    <property type="component" value="Unassembled WGS sequence"/>
</dbReference>
<accession>A0A1B7X0U2</accession>
<evidence type="ECO:0000313" key="1">
    <source>
        <dbReference type="EMBL" id="OBQ43004.1"/>
    </source>
</evidence>
<evidence type="ECO:0000313" key="2">
    <source>
        <dbReference type="Proteomes" id="UP000092093"/>
    </source>
</evidence>
<name>A0A1B7X0U2_APHFL</name>
<organism evidence="1 2">
    <name type="scientific">Aphanizomenon flos-aquae WA102</name>
    <dbReference type="NCBI Taxonomy" id="1710896"/>
    <lineage>
        <taxon>Bacteria</taxon>
        <taxon>Bacillati</taxon>
        <taxon>Cyanobacteriota</taxon>
        <taxon>Cyanophyceae</taxon>
        <taxon>Nostocales</taxon>
        <taxon>Aphanizomenonaceae</taxon>
        <taxon>Aphanizomenon</taxon>
    </lineage>
</organism>
<dbReference type="EMBL" id="LJOW01000074">
    <property type="protein sequence ID" value="OBQ43004.1"/>
    <property type="molecule type" value="Genomic_DNA"/>
</dbReference>